<reference evidence="2 3" key="1">
    <citation type="submission" date="2017-06" db="EMBL/GenBank/DDBJ databases">
        <authorList>
            <person name="Kim H.J."/>
            <person name="Triplett B.A."/>
        </authorList>
    </citation>
    <scope>NUCLEOTIDE SEQUENCE [LARGE SCALE GENOMIC DNA]</scope>
    <source>
        <strain evidence="2 3">DSM 25597</strain>
    </source>
</reference>
<evidence type="ECO:0000313" key="3">
    <source>
        <dbReference type="Proteomes" id="UP000198379"/>
    </source>
</evidence>
<sequence length="168" mass="18653">MKTLKLVALTALFMLGLNTTNAVAQNADAKLVHTQIVEKSADDVWKIVRNLDFSKYSSTIGNVKVTGNHEAGASRVCATPDGKGQFKENILAYDNVNRTYTYAVVEGVPVKGLINNFKVVDLGFNKSMIVWWSNYEAFMKNPQMTEEQFTAFMQSSIQEITTNMANDA</sequence>
<keyword evidence="1" id="KW-0732">Signal</keyword>
<name>A0A238Z3X1_9FLAO</name>
<dbReference type="EMBL" id="FZNY01000002">
    <property type="protein sequence ID" value="SNR77573.1"/>
    <property type="molecule type" value="Genomic_DNA"/>
</dbReference>
<dbReference type="InterPro" id="IPR019587">
    <property type="entry name" value="Polyketide_cyclase/dehydratase"/>
</dbReference>
<evidence type="ECO:0000256" key="1">
    <source>
        <dbReference type="SAM" id="SignalP"/>
    </source>
</evidence>
<dbReference type="CDD" id="cd07821">
    <property type="entry name" value="PYR_PYL_RCAR_like"/>
    <property type="match status" value="1"/>
</dbReference>
<gene>
    <name evidence="2" type="ORF">SAMN06265376_102560</name>
</gene>
<keyword evidence="3" id="KW-1185">Reference proteome</keyword>
<dbReference type="OrthoDB" id="1163489at2"/>
<evidence type="ECO:0000313" key="2">
    <source>
        <dbReference type="EMBL" id="SNR77573.1"/>
    </source>
</evidence>
<dbReference type="SUPFAM" id="SSF55961">
    <property type="entry name" value="Bet v1-like"/>
    <property type="match status" value="1"/>
</dbReference>
<dbReference type="PANTHER" id="PTHR39332:SF7">
    <property type="entry name" value="SRPBCC FAMILY PROTEIN"/>
    <property type="match status" value="1"/>
</dbReference>
<accession>A0A238Z3X1</accession>
<protein>
    <submittedName>
        <fullName evidence="2">Polyketide cyclase / dehydrase and lipid transport</fullName>
    </submittedName>
</protein>
<feature type="chain" id="PRO_5013167430" evidence="1">
    <location>
        <begin position="25"/>
        <end position="168"/>
    </location>
</feature>
<dbReference type="AlphaFoldDB" id="A0A238Z3X1"/>
<dbReference type="Pfam" id="PF10604">
    <property type="entry name" value="Polyketide_cyc2"/>
    <property type="match status" value="1"/>
</dbReference>
<proteinExistence type="predicted"/>
<dbReference type="InterPro" id="IPR023393">
    <property type="entry name" value="START-like_dom_sf"/>
</dbReference>
<dbReference type="PANTHER" id="PTHR39332">
    <property type="entry name" value="BLL4707 PROTEIN"/>
    <property type="match status" value="1"/>
</dbReference>
<feature type="signal peptide" evidence="1">
    <location>
        <begin position="1"/>
        <end position="24"/>
    </location>
</feature>
<dbReference type="RefSeq" id="WP_089371297.1">
    <property type="nucleotide sequence ID" value="NZ_BMEP01000001.1"/>
</dbReference>
<dbReference type="Proteomes" id="UP000198379">
    <property type="component" value="Unassembled WGS sequence"/>
</dbReference>
<organism evidence="2 3">
    <name type="scientific">Dokdonia pacifica</name>
    <dbReference type="NCBI Taxonomy" id="1627892"/>
    <lineage>
        <taxon>Bacteria</taxon>
        <taxon>Pseudomonadati</taxon>
        <taxon>Bacteroidota</taxon>
        <taxon>Flavobacteriia</taxon>
        <taxon>Flavobacteriales</taxon>
        <taxon>Flavobacteriaceae</taxon>
        <taxon>Dokdonia</taxon>
    </lineage>
</organism>
<dbReference type="Gene3D" id="3.30.530.20">
    <property type="match status" value="1"/>
</dbReference>